<organism evidence="1 2">
    <name type="scientific">Iphiclides podalirius</name>
    <name type="common">scarce swallowtail</name>
    <dbReference type="NCBI Taxonomy" id="110791"/>
    <lineage>
        <taxon>Eukaryota</taxon>
        <taxon>Metazoa</taxon>
        <taxon>Ecdysozoa</taxon>
        <taxon>Arthropoda</taxon>
        <taxon>Hexapoda</taxon>
        <taxon>Insecta</taxon>
        <taxon>Pterygota</taxon>
        <taxon>Neoptera</taxon>
        <taxon>Endopterygota</taxon>
        <taxon>Lepidoptera</taxon>
        <taxon>Glossata</taxon>
        <taxon>Ditrysia</taxon>
        <taxon>Papilionoidea</taxon>
        <taxon>Papilionidae</taxon>
        <taxon>Papilioninae</taxon>
        <taxon>Iphiclides</taxon>
    </lineage>
</organism>
<evidence type="ECO:0000313" key="2">
    <source>
        <dbReference type="Proteomes" id="UP000837857"/>
    </source>
</evidence>
<dbReference type="Proteomes" id="UP000837857">
    <property type="component" value="Chromosome 23"/>
</dbReference>
<evidence type="ECO:0000313" key="1">
    <source>
        <dbReference type="EMBL" id="CAH2056491.1"/>
    </source>
</evidence>
<feature type="non-terminal residue" evidence="1">
    <location>
        <position position="70"/>
    </location>
</feature>
<accession>A0ABN8IHX5</accession>
<keyword evidence="2" id="KW-1185">Reference proteome</keyword>
<dbReference type="InterPro" id="IPR013960">
    <property type="entry name" value="DASH_Duo1"/>
</dbReference>
<proteinExistence type="predicted"/>
<dbReference type="Pfam" id="PF08651">
    <property type="entry name" value="DASH_Duo1"/>
    <property type="match status" value="1"/>
</dbReference>
<dbReference type="EMBL" id="OW152835">
    <property type="protein sequence ID" value="CAH2056491.1"/>
    <property type="molecule type" value="Genomic_DNA"/>
</dbReference>
<name>A0ABN8IHX5_9NEOP</name>
<protein>
    <submittedName>
        <fullName evidence="1">Uncharacterized protein</fullName>
    </submittedName>
</protein>
<sequence>MSSASVSSSKPEKVTELMQEVKSVRAMNASLRAYLEHLRMFKKNLVAVNENCKELRKVNLEWNEILSSMK</sequence>
<gene>
    <name evidence="1" type="ORF">IPOD504_LOCUS9697</name>
</gene>
<reference evidence="1" key="1">
    <citation type="submission" date="2022-03" db="EMBL/GenBank/DDBJ databases">
        <authorList>
            <person name="Martin H S."/>
        </authorList>
    </citation>
    <scope>NUCLEOTIDE SEQUENCE</scope>
</reference>